<dbReference type="GO" id="GO:0003723">
    <property type="term" value="F:RNA binding"/>
    <property type="evidence" value="ECO:0007669"/>
    <property type="project" value="UniProtKB-UniRule"/>
</dbReference>
<dbReference type="FunFam" id="3.30.70.330:FF:000714">
    <property type="entry name" value="Glycine-rich RNA-binding protein 2, mitochondrial"/>
    <property type="match status" value="1"/>
</dbReference>
<evidence type="ECO:0000256" key="1">
    <source>
        <dbReference type="ARBA" id="ARBA00022884"/>
    </source>
</evidence>
<evidence type="ECO:0000256" key="2">
    <source>
        <dbReference type="PROSITE-ProRule" id="PRU00176"/>
    </source>
</evidence>
<accession>Q5JL21</accession>
<organism evidence="5">
    <name type="scientific">Oryza sativa subsp. japonica</name>
    <name type="common">Rice</name>
    <dbReference type="NCBI Taxonomy" id="39947"/>
    <lineage>
        <taxon>Eukaryota</taxon>
        <taxon>Viridiplantae</taxon>
        <taxon>Streptophyta</taxon>
        <taxon>Embryophyta</taxon>
        <taxon>Tracheophyta</taxon>
        <taxon>Spermatophyta</taxon>
        <taxon>Magnoliopsida</taxon>
        <taxon>Liliopsida</taxon>
        <taxon>Poales</taxon>
        <taxon>Poaceae</taxon>
        <taxon>BOP clade</taxon>
        <taxon>Oryzoideae</taxon>
        <taxon>Oryzeae</taxon>
        <taxon>Oryzinae</taxon>
        <taxon>Oryza</taxon>
        <taxon>Oryza sativa</taxon>
    </lineage>
</organism>
<dbReference type="AlphaFoldDB" id="Q5JL21"/>
<sequence length="203" mass="21472">MESSRFSRPVGLLLPHPFLSSTPPSPWSSATTRSSRSCCLGVTIAHGGVLPNINLVLLPKRAAEKANKEAKSPKKNPATAKSPKKAVAAAERPKLVPYAATPFGILSHPSSTARARASSSSCRSKLFIGGLSYDTNETALKDAFSQHGHIIQVKVICHPVTGKSKGYGFVKFASEDEAAAALHKMGGEVIDGRNIRVHYANSG</sequence>
<evidence type="ECO:0000259" key="4">
    <source>
        <dbReference type="PROSITE" id="PS50102"/>
    </source>
</evidence>
<dbReference type="SUPFAM" id="SSF54928">
    <property type="entry name" value="RNA-binding domain, RBD"/>
    <property type="match status" value="1"/>
</dbReference>
<reference evidence="5" key="1">
    <citation type="journal article" date="2002" name="Nature">
        <title>The genome sequence and structure of rice chromosome 1.</title>
        <authorList>
            <person name="Sasaki T."/>
            <person name="Matsumoto T."/>
            <person name="Yamamoto K."/>
            <person name="Sakata K."/>
            <person name="Baba T."/>
            <person name="Katayose Y."/>
            <person name="Wu J."/>
            <person name="Niimura Y."/>
            <person name="Cheng Z."/>
            <person name="Nagamura Y."/>
            <person name="Antonio B.A."/>
            <person name="Kanamori H."/>
            <person name="Hosokawa S."/>
            <person name="Masukawa M."/>
            <person name="Arikawa K."/>
            <person name="Chiden Y."/>
            <person name="Hayashi M."/>
            <person name="Okamoto M."/>
            <person name="Ando T."/>
            <person name="Aoki H."/>
            <person name="Arita K."/>
            <person name="Hamada M."/>
            <person name="Harada C."/>
            <person name="Hijishita S."/>
            <person name="Honda M."/>
            <person name="Ichikawa Y."/>
            <person name="Idonuma A."/>
            <person name="Iijima M."/>
            <person name="Ikeda M."/>
            <person name="Ikeno M."/>
            <person name="Itoh S."/>
            <person name="Itoh T."/>
            <person name="Itoh Y."/>
            <person name="Itoh Y."/>
            <person name="Iwabuchi A."/>
            <person name="Kamiya K."/>
            <person name="Karasawa W."/>
            <person name="Katagiri S."/>
            <person name="Kikuta A."/>
            <person name="Kobayashi N."/>
            <person name="Kono I."/>
            <person name="Machita K."/>
            <person name="Maehara T."/>
            <person name="Mizuno H."/>
            <person name="Mizubayashi T."/>
            <person name="Mukai Y."/>
            <person name="Nagasaki H."/>
            <person name="Nakashima M."/>
            <person name="Nakama Y."/>
            <person name="Nakamichi Y."/>
            <person name="Nakamura M."/>
            <person name="Namiki N."/>
            <person name="Negishi M."/>
            <person name="Ohta I."/>
            <person name="Ono N."/>
            <person name="Saji S."/>
            <person name="Sakai K."/>
            <person name="Shibata M."/>
            <person name="Shimokawa T."/>
            <person name="Shomura A."/>
            <person name="Song J."/>
            <person name="Takazaki Y."/>
            <person name="Terasawa K."/>
            <person name="Tsuji K."/>
            <person name="Waki K."/>
            <person name="Yamagata H."/>
            <person name="Yamane H."/>
            <person name="Yoshiki S."/>
            <person name="Yoshihara R."/>
            <person name="Yukawa K."/>
            <person name="Zhong H."/>
            <person name="Iwama H."/>
            <person name="Endo T."/>
            <person name="Ito H."/>
            <person name="Hahn J.H."/>
            <person name="Kim H.I."/>
            <person name="Eun M.Y."/>
            <person name="Yano M."/>
            <person name="Jiang J."/>
            <person name="Gojobori T."/>
        </authorList>
    </citation>
    <scope>NUCLEOTIDE SEQUENCE [LARGE SCALE GENOMIC DNA]</scope>
</reference>
<protein>
    <recommendedName>
        <fullName evidence="4">RRM domain-containing protein</fullName>
    </recommendedName>
</protein>
<name>Q5JL21_ORYSJ</name>
<dbReference type="SMART" id="SM00360">
    <property type="entry name" value="RRM"/>
    <property type="match status" value="1"/>
</dbReference>
<dbReference type="InterPro" id="IPR012677">
    <property type="entry name" value="Nucleotide-bd_a/b_plait_sf"/>
</dbReference>
<feature type="domain" description="RRM" evidence="4">
    <location>
        <begin position="124"/>
        <end position="202"/>
    </location>
</feature>
<proteinExistence type="predicted"/>
<dbReference type="InterPro" id="IPR032454">
    <property type="entry name" value="Histone_H2A_C"/>
</dbReference>
<evidence type="ECO:0000313" key="5">
    <source>
        <dbReference type="EMBL" id="BAD87838.1"/>
    </source>
</evidence>
<dbReference type="Proteomes" id="UP000817658">
    <property type="component" value="Chromosome 1"/>
</dbReference>
<dbReference type="InterPro" id="IPR000504">
    <property type="entry name" value="RRM_dom"/>
</dbReference>
<evidence type="ECO:0000256" key="3">
    <source>
        <dbReference type="SAM" id="MobiDB-lite"/>
    </source>
</evidence>
<dbReference type="Pfam" id="PF16211">
    <property type="entry name" value="Histone_H2A_C"/>
    <property type="match status" value="1"/>
</dbReference>
<dbReference type="Gene3D" id="3.30.70.330">
    <property type="match status" value="1"/>
</dbReference>
<gene>
    <name evidence="5" type="primary">P0459B04.11</name>
</gene>
<dbReference type="Pfam" id="PF00076">
    <property type="entry name" value="RRM_1"/>
    <property type="match status" value="1"/>
</dbReference>
<dbReference type="InterPro" id="IPR052462">
    <property type="entry name" value="SLIRP/GR-RBP-like"/>
</dbReference>
<feature type="region of interest" description="Disordered" evidence="3">
    <location>
        <begin position="66"/>
        <end position="86"/>
    </location>
</feature>
<dbReference type="EMBL" id="AP003627">
    <property type="protein sequence ID" value="BAD87838.1"/>
    <property type="molecule type" value="Genomic_DNA"/>
</dbReference>
<dbReference type="PROSITE" id="PS50102">
    <property type="entry name" value="RRM"/>
    <property type="match status" value="1"/>
</dbReference>
<keyword evidence="1 2" id="KW-0694">RNA-binding</keyword>
<dbReference type="PANTHER" id="PTHR48027">
    <property type="entry name" value="HETEROGENEOUS NUCLEAR RIBONUCLEOPROTEIN 87F-RELATED"/>
    <property type="match status" value="1"/>
</dbReference>
<dbReference type="InterPro" id="IPR035979">
    <property type="entry name" value="RBD_domain_sf"/>
</dbReference>